<name>A0A3S0JZ07_9GAMM</name>
<gene>
    <name evidence="2" type="ORF">EKG39_11815</name>
</gene>
<feature type="transmembrane region" description="Helical" evidence="1">
    <location>
        <begin position="20"/>
        <end position="39"/>
    </location>
</feature>
<dbReference type="AlphaFoldDB" id="A0A3S0JZ07"/>
<proteinExistence type="predicted"/>
<sequence>MKKYSSPWFKRKGFVRLASLFIFIVSTHFGTYLVGYFSAFSPRWVDEHREVQARVTDLFYQQEEFINSSGDKRALDGYYLSYQFGLEGEEFLSTKAISSSRFLTLKEGSYVSVWYSIDNPEVSDLKIHLAAKVGEDPVTEKLLSALGFSVPFTMMLYFLLSFLLVQESKNVLPKGLYTGNSWLDIEDKYLVLMLCDELVYFGFDDKQSAEILRAYSNEVPPDKLIAMSKPGRLQRIAFDDITLVCSDHNSDVIEIEHKGGCGRLGFINQMVKSHALENLKPFFPVDLGYHRNERTRLKAALPSLLFLTLLMVGGLTINIVGFQLLVGFMGIFIVLPIVISRITNPTITEKWCREEAFTQIEGPA</sequence>
<evidence type="ECO:0008006" key="4">
    <source>
        <dbReference type="Google" id="ProtNLM"/>
    </source>
</evidence>
<protein>
    <recommendedName>
        <fullName evidence="4">DUF3592 domain-containing protein</fullName>
    </recommendedName>
</protein>
<reference evidence="2 3" key="1">
    <citation type="submission" date="2018-12" db="EMBL/GenBank/DDBJ databases">
        <authorList>
            <person name="Yu L."/>
        </authorList>
    </citation>
    <scope>NUCLEOTIDE SEQUENCE [LARGE SCALE GENOMIC DNA]</scope>
    <source>
        <strain evidence="2 3">HAW-EB5</strain>
    </source>
</reference>
<feature type="transmembrane region" description="Helical" evidence="1">
    <location>
        <begin position="325"/>
        <end position="343"/>
    </location>
</feature>
<dbReference type="EMBL" id="RXNV01000004">
    <property type="protein sequence ID" value="RTR32113.1"/>
    <property type="molecule type" value="Genomic_DNA"/>
</dbReference>
<keyword evidence="3" id="KW-1185">Reference proteome</keyword>
<organism evidence="2 3">
    <name type="scientific">Shewanella atlantica</name>
    <dbReference type="NCBI Taxonomy" id="271099"/>
    <lineage>
        <taxon>Bacteria</taxon>
        <taxon>Pseudomonadati</taxon>
        <taxon>Pseudomonadota</taxon>
        <taxon>Gammaproteobacteria</taxon>
        <taxon>Alteromonadales</taxon>
        <taxon>Shewanellaceae</taxon>
        <taxon>Shewanella</taxon>
    </lineage>
</organism>
<keyword evidence="1" id="KW-0812">Transmembrane</keyword>
<keyword evidence="1" id="KW-1133">Transmembrane helix</keyword>
<evidence type="ECO:0000256" key="1">
    <source>
        <dbReference type="SAM" id="Phobius"/>
    </source>
</evidence>
<accession>A0A3S0JZ07</accession>
<dbReference type="OrthoDB" id="7018489at2"/>
<feature type="transmembrane region" description="Helical" evidence="1">
    <location>
        <begin position="299"/>
        <end position="319"/>
    </location>
</feature>
<feature type="transmembrane region" description="Helical" evidence="1">
    <location>
        <begin position="142"/>
        <end position="165"/>
    </location>
</feature>
<evidence type="ECO:0000313" key="3">
    <source>
        <dbReference type="Proteomes" id="UP000282060"/>
    </source>
</evidence>
<keyword evidence="1" id="KW-0472">Membrane</keyword>
<dbReference type="RefSeq" id="WP_126505956.1">
    <property type="nucleotide sequence ID" value="NZ_RXNV01000004.1"/>
</dbReference>
<dbReference type="Proteomes" id="UP000282060">
    <property type="component" value="Unassembled WGS sequence"/>
</dbReference>
<comment type="caution">
    <text evidence="2">The sequence shown here is derived from an EMBL/GenBank/DDBJ whole genome shotgun (WGS) entry which is preliminary data.</text>
</comment>
<evidence type="ECO:0000313" key="2">
    <source>
        <dbReference type="EMBL" id="RTR32113.1"/>
    </source>
</evidence>